<dbReference type="EMBL" id="LR899519">
    <property type="protein sequence ID" value="CAD7239996.1"/>
    <property type="molecule type" value="Genomic_DNA"/>
</dbReference>
<dbReference type="Gene3D" id="1.10.472.80">
    <property type="entry name" value="Ypt/Rab-GAP domain of gyp1p, domain 3"/>
    <property type="match status" value="1"/>
</dbReference>
<feature type="compositionally biased region" description="Low complexity" evidence="2">
    <location>
        <begin position="639"/>
        <end position="657"/>
    </location>
</feature>
<feature type="region of interest" description="Disordered" evidence="2">
    <location>
        <begin position="585"/>
        <end position="720"/>
    </location>
</feature>
<dbReference type="Gene3D" id="1.10.8.270">
    <property type="entry name" value="putative rabgap domain of human tbc1 domain family member 14 like domains"/>
    <property type="match status" value="1"/>
</dbReference>
<dbReference type="InterPro" id="IPR035969">
    <property type="entry name" value="Rab-GAP_TBC_sf"/>
</dbReference>
<evidence type="ECO:0000313" key="5">
    <source>
        <dbReference type="Proteomes" id="UP000677054"/>
    </source>
</evidence>
<proteinExistence type="predicted"/>
<gene>
    <name evidence="4" type="ORF">DSTB1V02_LOCUS35</name>
</gene>
<protein>
    <recommendedName>
        <fullName evidence="3">Rab-GAP TBC domain-containing protein</fullName>
    </recommendedName>
</protein>
<evidence type="ECO:0000256" key="2">
    <source>
        <dbReference type="SAM" id="MobiDB-lite"/>
    </source>
</evidence>
<dbReference type="EMBL" id="CAJPEV010000002">
    <property type="protein sequence ID" value="CAG0878510.1"/>
    <property type="molecule type" value="Genomic_DNA"/>
</dbReference>
<feature type="compositionally biased region" description="Low complexity" evidence="2">
    <location>
        <begin position="545"/>
        <end position="554"/>
    </location>
</feature>
<feature type="compositionally biased region" description="Polar residues" evidence="2">
    <location>
        <begin position="676"/>
        <end position="690"/>
    </location>
</feature>
<keyword evidence="5" id="KW-1185">Reference proteome</keyword>
<evidence type="ECO:0000259" key="3">
    <source>
        <dbReference type="PROSITE" id="PS50086"/>
    </source>
</evidence>
<accession>A0A7R8WZN0</accession>
<dbReference type="SUPFAM" id="SSF47923">
    <property type="entry name" value="Ypt/Rab-GAP domain of gyp1p"/>
    <property type="match status" value="2"/>
</dbReference>
<dbReference type="AlphaFoldDB" id="A0A7R8WZN0"/>
<feature type="compositionally biased region" description="Polar residues" evidence="2">
    <location>
        <begin position="114"/>
        <end position="137"/>
    </location>
</feature>
<feature type="region of interest" description="Disordered" evidence="2">
    <location>
        <begin position="114"/>
        <end position="143"/>
    </location>
</feature>
<evidence type="ECO:0000256" key="1">
    <source>
        <dbReference type="ARBA" id="ARBA00022468"/>
    </source>
</evidence>
<dbReference type="OrthoDB" id="10264062at2759"/>
<dbReference type="PANTHER" id="PTHR22957">
    <property type="entry name" value="TBC1 DOMAIN FAMILY MEMBER GTPASE-ACTIVATING PROTEIN"/>
    <property type="match status" value="1"/>
</dbReference>
<dbReference type="GO" id="GO:0005096">
    <property type="term" value="F:GTPase activator activity"/>
    <property type="evidence" value="ECO:0007669"/>
    <property type="project" value="UniProtKB-KW"/>
</dbReference>
<name>A0A7R8WZN0_9CRUS</name>
<reference evidence="4" key="1">
    <citation type="submission" date="2020-11" db="EMBL/GenBank/DDBJ databases">
        <authorList>
            <person name="Tran Van P."/>
        </authorList>
    </citation>
    <scope>NUCLEOTIDE SEQUENCE</scope>
</reference>
<dbReference type="SMART" id="SM00164">
    <property type="entry name" value="TBC"/>
    <property type="match status" value="1"/>
</dbReference>
<dbReference type="InterPro" id="IPR000195">
    <property type="entry name" value="Rab-GAP-TBC_dom"/>
</dbReference>
<evidence type="ECO:0000313" key="4">
    <source>
        <dbReference type="EMBL" id="CAD7239996.1"/>
    </source>
</evidence>
<dbReference type="PANTHER" id="PTHR22957:SF333">
    <property type="entry name" value="TBC1 DOMAIN FAMILY MEMBER 25"/>
    <property type="match status" value="1"/>
</dbReference>
<feature type="domain" description="Rab-GAP TBC" evidence="3">
    <location>
        <begin position="221"/>
        <end position="432"/>
    </location>
</feature>
<dbReference type="Pfam" id="PF00566">
    <property type="entry name" value="RabGAP-TBC"/>
    <property type="match status" value="1"/>
</dbReference>
<sequence length="790" mass="88723">MLNLMKRDAIRVHVQKCGGRDPPEFRKFSVDPQLTSLDVLHDILIRAFEIDGECILSYLMTDDCGEQSYLPLISDWDLEAAFLSASDPCLQLLLTVRQEEWDLVKSSEITPQSGSNVIPWQNNPNSNSGIPSTSHVSNNKERQKNALAPRLPGIIRNQVEKTYNNIKQGLKSLSLMDMENMPPGYVLIKEPLNDQEFHSFLDNVGRLVLPRELREAVFQGGVQPSLRRVVWKHLLNVYPPGMTGEDRYKYIKDKAGEYEELRGAWQSLRASLGKGGEDLMLICSQVRKDVLRTDRSHPFFSGEDDNHNITALFNILTTYALNHPSVGYCQGMSDLASPLLVTMKEEAHAYICFCALMQRLKPFFTPDGEAMTRAFQHLSEALLFYDPNFFQYLKEQEADDLLFCYRWLLLELKREFAFEDALRMLEVLWSSLPPDPPADPGGLTLYEKRFPSECPVPNVRESPYSKVRALRRQCSAPRAARRKYNSLDSSSAEILTTGDFECGGTAVPGADRRRAERGKISASLDESSLEIISSGEVDRVESYSPYEIISIPSPGTTDSEAERRDDCDERCRRKVRDLKEFNNLLHRSASKPDESESSGSWGNGSGPFVPRTQDSEGGWGPWQRGESCESGDSESRNLTSSGKSSGGSSTLWTSTSSPRCGGRGRSDSGVSEDPLGTNSCEEVTESTKLLSNEGGGNLQPGNLHSVDSETHAPGLPPPEKFGNGNPFLMFLCLTLLRHHRNFVMDRRLDYNDLAMHFDKMVRRHNVNRVLWDARLMFSAYLKQTGRAKTA</sequence>
<dbReference type="GO" id="GO:1901096">
    <property type="term" value="P:regulation of autophagosome maturation"/>
    <property type="evidence" value="ECO:0007669"/>
    <property type="project" value="TreeGrafter"/>
</dbReference>
<feature type="region of interest" description="Disordered" evidence="2">
    <location>
        <begin position="545"/>
        <end position="568"/>
    </location>
</feature>
<dbReference type="PROSITE" id="PS50086">
    <property type="entry name" value="TBC_RABGAP"/>
    <property type="match status" value="1"/>
</dbReference>
<organism evidence="4">
    <name type="scientific">Darwinula stevensoni</name>
    <dbReference type="NCBI Taxonomy" id="69355"/>
    <lineage>
        <taxon>Eukaryota</taxon>
        <taxon>Metazoa</taxon>
        <taxon>Ecdysozoa</taxon>
        <taxon>Arthropoda</taxon>
        <taxon>Crustacea</taxon>
        <taxon>Oligostraca</taxon>
        <taxon>Ostracoda</taxon>
        <taxon>Podocopa</taxon>
        <taxon>Podocopida</taxon>
        <taxon>Darwinulocopina</taxon>
        <taxon>Darwinuloidea</taxon>
        <taxon>Darwinulidae</taxon>
        <taxon>Darwinula</taxon>
    </lineage>
</organism>
<dbReference type="GO" id="GO:0005776">
    <property type="term" value="C:autophagosome"/>
    <property type="evidence" value="ECO:0007669"/>
    <property type="project" value="TreeGrafter"/>
</dbReference>
<keyword evidence="1" id="KW-0343">GTPase activation</keyword>
<dbReference type="Proteomes" id="UP000677054">
    <property type="component" value="Unassembled WGS sequence"/>
</dbReference>